<dbReference type="Proteomes" id="UP000594967">
    <property type="component" value="Chromosome"/>
</dbReference>
<evidence type="ECO:0000313" key="5">
    <source>
        <dbReference type="Proteomes" id="UP000594967"/>
    </source>
</evidence>
<dbReference type="PANTHER" id="PTHR43300">
    <property type="entry name" value="ACETYLTRANSFERASE"/>
    <property type="match status" value="1"/>
</dbReference>
<dbReference type="Gene3D" id="2.160.10.10">
    <property type="entry name" value="Hexapeptide repeat proteins"/>
    <property type="match status" value="1"/>
</dbReference>
<reference evidence="2 5" key="2">
    <citation type="submission" date="2020-12" db="EMBL/GenBank/DDBJ databases">
        <title>FDA dAtabase for Regulatory Grade micrObial Sequences (FDA-ARGOS): Supporting development and validation of Infectious Disease Dx tests.</title>
        <authorList>
            <person name="Sproer C."/>
            <person name="Gronow S."/>
            <person name="Severitt S."/>
            <person name="Schroder I."/>
            <person name="Tallon L."/>
            <person name="Sadzewicz L."/>
            <person name="Zhao X."/>
            <person name="Boylan J."/>
            <person name="Ott S."/>
            <person name="Bowen H."/>
            <person name="Vavikolanu K."/>
            <person name="Mehta A."/>
            <person name="Aluvathingal J."/>
            <person name="Nadendla S."/>
            <person name="Lowell S."/>
            <person name="Myers T."/>
            <person name="Yan Y."/>
            <person name="Sichtig H."/>
        </authorList>
    </citation>
    <scope>NUCLEOTIDE SEQUENCE [LARGE SCALE GENOMIC DNA]</scope>
    <source>
        <strain evidence="2 5">FDAARGOS_907</strain>
    </source>
</reference>
<protein>
    <submittedName>
        <fullName evidence="3">Acetyltransferase SACOL2570</fullName>
        <ecNumber evidence="3">2.3.1.-</ecNumber>
    </submittedName>
    <submittedName>
        <fullName evidence="2">N-acetyltransferase</fullName>
    </submittedName>
</protein>
<dbReference type="STRING" id="82996.ADP72_04025"/>
<dbReference type="EMBL" id="LS483469">
    <property type="protein sequence ID" value="SQI34528.1"/>
    <property type="molecule type" value="Genomic_DNA"/>
</dbReference>
<dbReference type="GO" id="GO:0016746">
    <property type="term" value="F:acyltransferase activity"/>
    <property type="evidence" value="ECO:0007669"/>
    <property type="project" value="UniProtKB-KW"/>
</dbReference>
<dbReference type="Proteomes" id="UP000248897">
    <property type="component" value="Chromosome 1"/>
</dbReference>
<dbReference type="InterPro" id="IPR011004">
    <property type="entry name" value="Trimer_LpxA-like_sf"/>
</dbReference>
<dbReference type="EMBL" id="CP065673">
    <property type="protein sequence ID" value="QPS21860.1"/>
    <property type="molecule type" value="Genomic_DNA"/>
</dbReference>
<evidence type="ECO:0000313" key="2">
    <source>
        <dbReference type="EMBL" id="QPS21860.1"/>
    </source>
</evidence>
<dbReference type="EC" id="2.3.1.-" evidence="3"/>
<organism evidence="3 4">
    <name type="scientific">Serratia plymuthica</name>
    <dbReference type="NCBI Taxonomy" id="82996"/>
    <lineage>
        <taxon>Bacteria</taxon>
        <taxon>Pseudomonadati</taxon>
        <taxon>Pseudomonadota</taxon>
        <taxon>Gammaproteobacteria</taxon>
        <taxon>Enterobacterales</taxon>
        <taxon>Yersiniaceae</taxon>
        <taxon>Serratia</taxon>
    </lineage>
</organism>
<dbReference type="SUPFAM" id="SSF51161">
    <property type="entry name" value="Trimeric LpxA-like enzymes"/>
    <property type="match status" value="1"/>
</dbReference>
<evidence type="ECO:0000313" key="3">
    <source>
        <dbReference type="EMBL" id="SQI34528.1"/>
    </source>
</evidence>
<sequence>MSSAITLRQVGIVEVDAGQNVTVVQPSNLYGCRLGDDVFVGPFVEIQKNVSIGARSKIQSHSFICEYVTLGEDCFIGHNVTFANDLFKNGAPNADAASWGRTQIGDRVAIGSGATVLAVNICSGAVIGAGSVVTKDITRKGIYAGNPARLLRELDP</sequence>
<dbReference type="InterPro" id="IPR050179">
    <property type="entry name" value="Trans_hexapeptide_repeat"/>
</dbReference>
<accession>A0A2X4UG31</accession>
<dbReference type="PANTHER" id="PTHR43300:SF4">
    <property type="entry name" value="ACYL-[ACYL-CARRIER-PROTEIN]--UDP-N-ACETYLGLUCOSAMINE O-ACYLTRANSFERASE"/>
    <property type="match status" value="1"/>
</dbReference>
<dbReference type="CDD" id="cd03358">
    <property type="entry name" value="LbH_WxcM_N_like"/>
    <property type="match status" value="1"/>
</dbReference>
<dbReference type="Pfam" id="PF14602">
    <property type="entry name" value="Hexapep_2"/>
    <property type="match status" value="2"/>
</dbReference>
<dbReference type="InterPro" id="IPR001451">
    <property type="entry name" value="Hexapep"/>
</dbReference>
<reference evidence="3 4" key="1">
    <citation type="submission" date="2018-06" db="EMBL/GenBank/DDBJ databases">
        <authorList>
            <consortium name="Pathogen Informatics"/>
            <person name="Doyle S."/>
        </authorList>
    </citation>
    <scope>NUCLEOTIDE SEQUENCE [LARGE SCALE GENOMIC DNA]</scope>
    <source>
        <strain evidence="3 4">NCTC12961</strain>
    </source>
</reference>
<keyword evidence="3" id="KW-0808">Transferase</keyword>
<name>A0A2X4UG31_SERPL</name>
<dbReference type="AlphaFoldDB" id="A0A2X4UG31"/>
<dbReference type="RefSeq" id="WP_063201749.1">
    <property type="nucleotide sequence ID" value="NZ_CAMITG010000003.1"/>
</dbReference>
<evidence type="ECO:0000313" key="4">
    <source>
        <dbReference type="Proteomes" id="UP000248897"/>
    </source>
</evidence>
<evidence type="ECO:0000256" key="1">
    <source>
        <dbReference type="ARBA" id="ARBA00007274"/>
    </source>
</evidence>
<dbReference type="Pfam" id="PF00132">
    <property type="entry name" value="Hexapep"/>
    <property type="match status" value="1"/>
</dbReference>
<keyword evidence="5" id="KW-1185">Reference proteome</keyword>
<gene>
    <name evidence="2" type="ORF">I6G64_05430</name>
    <name evidence="3" type="ORF">NCTC12961_01711</name>
</gene>
<comment type="similarity">
    <text evidence="1">Belongs to the transferase hexapeptide repeat family.</text>
</comment>
<proteinExistence type="inferred from homology"/>
<keyword evidence="3" id="KW-0012">Acyltransferase</keyword>